<evidence type="ECO:0000313" key="3">
    <source>
        <dbReference type="Proteomes" id="UP000029066"/>
    </source>
</evidence>
<evidence type="ECO:0000256" key="1">
    <source>
        <dbReference type="SAM" id="SignalP"/>
    </source>
</evidence>
<comment type="caution">
    <text evidence="2">The sequence shown here is derived from an EMBL/GenBank/DDBJ whole genome shotgun (WGS) entry which is preliminary data.</text>
</comment>
<keyword evidence="1" id="KW-0732">Signal</keyword>
<dbReference type="AlphaFoldDB" id="A0A087D6V7"/>
<reference evidence="2 3" key="1">
    <citation type="submission" date="2014-03" db="EMBL/GenBank/DDBJ databases">
        <title>Genomics of Bifidobacteria.</title>
        <authorList>
            <person name="Ventura M."/>
            <person name="Milani C."/>
            <person name="Lugli G.A."/>
        </authorList>
    </citation>
    <scope>NUCLEOTIDE SEQUENCE [LARGE SCALE GENOMIC DNA]</scope>
    <source>
        <strain evidence="2 3">DSM 23967</strain>
    </source>
</reference>
<accession>A0A087D6V7</accession>
<dbReference type="RefSeq" id="WP_237746142.1">
    <property type="nucleotide sequence ID" value="NZ_JDUT01000006.1"/>
</dbReference>
<name>A0A087D6V7_9BIFI</name>
<feature type="chain" id="PRO_5001819904" evidence="1">
    <location>
        <begin position="34"/>
        <end position="297"/>
    </location>
</feature>
<evidence type="ECO:0000313" key="2">
    <source>
        <dbReference type="EMBL" id="KFI91257.1"/>
    </source>
</evidence>
<dbReference type="Proteomes" id="UP000029066">
    <property type="component" value="Unassembled WGS sequence"/>
</dbReference>
<protein>
    <submittedName>
        <fullName evidence="2">Repeat, TIGR02543 family</fullName>
    </submittedName>
</protein>
<dbReference type="EMBL" id="JGZN01000016">
    <property type="protein sequence ID" value="KFI91257.1"/>
    <property type="molecule type" value="Genomic_DNA"/>
</dbReference>
<dbReference type="PROSITE" id="PS51257">
    <property type="entry name" value="PROKAR_LIPOPROTEIN"/>
    <property type="match status" value="1"/>
</dbReference>
<organism evidence="2 3">
    <name type="scientific">Bifidobacterium saguini DSM 23967</name>
    <dbReference type="NCBI Taxonomy" id="1437607"/>
    <lineage>
        <taxon>Bacteria</taxon>
        <taxon>Bacillati</taxon>
        <taxon>Actinomycetota</taxon>
        <taxon>Actinomycetes</taxon>
        <taxon>Bifidobacteriales</taxon>
        <taxon>Bifidobacteriaceae</taxon>
        <taxon>Bifidobacterium</taxon>
    </lineage>
</organism>
<gene>
    <name evidence="2" type="ORF">BISA_1855</name>
</gene>
<sequence>MKTSNRKKAMALLGVTVLIASLAGCGASSASQAATTMTYPNAVSTASTTYPDHLVNGDFEYMAAQVMSRPNGTGDPTDFTFIDPAAGQRLAYPSTLGRQTWKSIPGFDKTRFAWTSTQTNNPNEIAHHAGVVELQLDLDGNTYAELAASQSGTAIYQKIGTTPGVAYRVRLKHTSQSASYLDSMRVLIGPENDLQPVSMTRTTSNKAGDKIGETSTTIATHATNTDGITNRNHHGQWATYEGTYIATSDVTVFTFENVTSYNKDTGNLLDDISFEEAYPLDYQGNGSTNGSTPQENK</sequence>
<proteinExistence type="predicted"/>
<dbReference type="STRING" id="1437607.BISA_1855"/>
<feature type="signal peptide" evidence="1">
    <location>
        <begin position="1"/>
        <end position="33"/>
    </location>
</feature>